<proteinExistence type="predicted"/>
<dbReference type="RefSeq" id="WP_280653034.1">
    <property type="nucleotide sequence ID" value="NZ_JANQDH010000009.1"/>
</dbReference>
<evidence type="ECO:0000313" key="2">
    <source>
        <dbReference type="Proteomes" id="UP001159387"/>
    </source>
</evidence>
<protein>
    <submittedName>
        <fullName evidence="1">Uncharacterized protein</fullName>
    </submittedName>
</protein>
<organism evidence="1 2">
    <name type="scientific">Chrysosporum bergii ANA360D</name>
    <dbReference type="NCBI Taxonomy" id="617107"/>
    <lineage>
        <taxon>Bacteria</taxon>
        <taxon>Bacillati</taxon>
        <taxon>Cyanobacteriota</taxon>
        <taxon>Cyanophyceae</taxon>
        <taxon>Nostocales</taxon>
        <taxon>Nodulariaceae</taxon>
        <taxon>Chrysosporum</taxon>
    </lineage>
</organism>
<gene>
    <name evidence="1" type="ORF">NWP17_00900</name>
</gene>
<dbReference type="AlphaFoldDB" id="A0AA43GP52"/>
<name>A0AA43GP52_9CYAN</name>
<keyword evidence="2" id="KW-1185">Reference proteome</keyword>
<accession>A0AA43GP52</accession>
<reference evidence="1 2" key="1">
    <citation type="journal article" date="2023" name="J. Phycol.">
        <title>Chrysosporum ovalisporum is synonymous with the true-branching cyanobacterium Umezakia natans (Nostocales/Aphanizomenonaceae).</title>
        <authorList>
            <person name="McGregor G.B."/>
            <person name="Sendall B.C."/>
            <person name="Niiyama Y."/>
            <person name="Tuji A."/>
            <person name="Willis A."/>
        </authorList>
    </citation>
    <scope>NUCLEOTIDE SEQUENCE [LARGE SCALE GENOMIC DNA]</scope>
    <source>
        <strain evidence="1 2">ANA360D</strain>
    </source>
</reference>
<dbReference type="Proteomes" id="UP001159387">
    <property type="component" value="Unassembled WGS sequence"/>
</dbReference>
<dbReference type="EMBL" id="JANQDH010000009">
    <property type="protein sequence ID" value="MDH6059014.1"/>
    <property type="molecule type" value="Genomic_DNA"/>
</dbReference>
<evidence type="ECO:0000313" key="1">
    <source>
        <dbReference type="EMBL" id="MDH6059014.1"/>
    </source>
</evidence>
<comment type="caution">
    <text evidence="1">The sequence shown here is derived from an EMBL/GenBank/DDBJ whole genome shotgun (WGS) entry which is preliminary data.</text>
</comment>
<sequence>MRPPEVQGTSPLALLPLHDQVKTKRAVVLTPTAWQNIKEEAKMRGISASQLVEEWGRRLKSPTANPHI</sequence>